<dbReference type="PANTHER" id="PTHR12459">
    <property type="entry name" value="TRANSMEMBRANE PROTEIN 135-RELATED"/>
    <property type="match status" value="1"/>
</dbReference>
<evidence type="ECO:0000256" key="1">
    <source>
        <dbReference type="SAM" id="Phobius"/>
    </source>
</evidence>
<feature type="transmembrane region" description="Helical" evidence="1">
    <location>
        <begin position="20"/>
        <end position="41"/>
    </location>
</feature>
<reference evidence="4" key="1">
    <citation type="submission" date="2017-02" db="UniProtKB">
        <authorList>
            <consortium name="WormBaseParasite"/>
        </authorList>
    </citation>
    <scope>IDENTIFICATION</scope>
</reference>
<gene>
    <name evidence="2" type="ORF">EVEC_LOCUS4221</name>
</gene>
<evidence type="ECO:0000313" key="2">
    <source>
        <dbReference type="EMBL" id="VDD89470.1"/>
    </source>
</evidence>
<keyword evidence="3" id="KW-1185">Reference proteome</keyword>
<dbReference type="AlphaFoldDB" id="A0A0N4V394"/>
<keyword evidence="1" id="KW-0472">Membrane</keyword>
<evidence type="ECO:0000313" key="4">
    <source>
        <dbReference type="WBParaSite" id="EVEC_0000451301-mRNA-1"/>
    </source>
</evidence>
<dbReference type="Proteomes" id="UP000274131">
    <property type="component" value="Unassembled WGS sequence"/>
</dbReference>
<organism evidence="4">
    <name type="scientific">Enterobius vermicularis</name>
    <name type="common">Human pinworm</name>
    <dbReference type="NCBI Taxonomy" id="51028"/>
    <lineage>
        <taxon>Eukaryota</taxon>
        <taxon>Metazoa</taxon>
        <taxon>Ecdysozoa</taxon>
        <taxon>Nematoda</taxon>
        <taxon>Chromadorea</taxon>
        <taxon>Rhabditida</taxon>
        <taxon>Spirurina</taxon>
        <taxon>Oxyuridomorpha</taxon>
        <taxon>Oxyuroidea</taxon>
        <taxon>Oxyuridae</taxon>
        <taxon>Enterobius</taxon>
    </lineage>
</organism>
<keyword evidence="1" id="KW-1133">Transmembrane helix</keyword>
<dbReference type="WBParaSite" id="EVEC_0000451301-mRNA-1">
    <property type="protein sequence ID" value="EVEC_0000451301-mRNA-1"/>
    <property type="gene ID" value="EVEC_0000451301"/>
</dbReference>
<keyword evidence="1" id="KW-0812">Transmembrane</keyword>
<name>A0A0N4V394_ENTVE</name>
<dbReference type="InterPro" id="IPR026749">
    <property type="entry name" value="Tmem135"/>
</dbReference>
<sequence>MYVLWKCIEAYYFDLANRGYVPLFPQAAVLLYALSAGYVLWNVVIEPRNLRQGYWEFLVNLTAHRVNLLNRRILGESGCRSSSAFPVLQLKPRSDLLHTSAKAA</sequence>
<dbReference type="EMBL" id="UXUI01007799">
    <property type="protein sequence ID" value="VDD89470.1"/>
    <property type="molecule type" value="Genomic_DNA"/>
</dbReference>
<proteinExistence type="predicted"/>
<protein>
    <submittedName>
        <fullName evidence="4">Bestrophin homolog</fullName>
    </submittedName>
</protein>
<dbReference type="OrthoDB" id="291792at2759"/>
<dbReference type="PANTHER" id="PTHR12459:SF15">
    <property type="entry name" value="TRANSMEMBRANE PROTEIN 135"/>
    <property type="match status" value="1"/>
</dbReference>
<accession>A0A0N4V394</accession>
<reference evidence="2 3" key="2">
    <citation type="submission" date="2018-10" db="EMBL/GenBank/DDBJ databases">
        <authorList>
            <consortium name="Pathogen Informatics"/>
        </authorList>
    </citation>
    <scope>NUCLEOTIDE SEQUENCE [LARGE SCALE GENOMIC DNA]</scope>
</reference>
<evidence type="ECO:0000313" key="3">
    <source>
        <dbReference type="Proteomes" id="UP000274131"/>
    </source>
</evidence>